<dbReference type="PROSITE" id="PS50931">
    <property type="entry name" value="HTH_LYSR"/>
    <property type="match status" value="1"/>
</dbReference>
<keyword evidence="2" id="KW-0805">Transcription regulation</keyword>
<dbReference type="Gene3D" id="3.40.190.290">
    <property type="match status" value="1"/>
</dbReference>
<reference evidence="6 7" key="1">
    <citation type="submission" date="2015-09" db="EMBL/GenBank/DDBJ databases">
        <title>Sorangium comparison.</title>
        <authorList>
            <person name="Zaburannyi N."/>
            <person name="Bunk B."/>
            <person name="Overmann J."/>
            <person name="Mueller R."/>
        </authorList>
    </citation>
    <scope>NUCLEOTIDE SEQUENCE [LARGE SCALE GENOMIC DNA]</scope>
    <source>
        <strain evidence="6 7">So ce26</strain>
    </source>
</reference>
<evidence type="ECO:0000256" key="4">
    <source>
        <dbReference type="ARBA" id="ARBA00023163"/>
    </source>
</evidence>
<gene>
    <name evidence="6" type="primary">lysR</name>
    <name evidence="6" type="ORF">SOCE26_018860</name>
</gene>
<comment type="similarity">
    <text evidence="1">Belongs to the LysR transcriptional regulatory family.</text>
</comment>
<dbReference type="InterPro" id="IPR050176">
    <property type="entry name" value="LTTR"/>
</dbReference>
<dbReference type="GO" id="GO:0003677">
    <property type="term" value="F:DNA binding"/>
    <property type="evidence" value="ECO:0007669"/>
    <property type="project" value="UniProtKB-KW"/>
</dbReference>
<dbReference type="InterPro" id="IPR000847">
    <property type="entry name" value="LysR_HTH_N"/>
</dbReference>
<dbReference type="InterPro" id="IPR036388">
    <property type="entry name" value="WH-like_DNA-bd_sf"/>
</dbReference>
<evidence type="ECO:0000313" key="6">
    <source>
        <dbReference type="EMBL" id="AUX40485.1"/>
    </source>
</evidence>
<dbReference type="Gene3D" id="1.10.10.10">
    <property type="entry name" value="Winged helix-like DNA-binding domain superfamily/Winged helix DNA-binding domain"/>
    <property type="match status" value="1"/>
</dbReference>
<evidence type="ECO:0000256" key="2">
    <source>
        <dbReference type="ARBA" id="ARBA00023015"/>
    </source>
</evidence>
<proteinExistence type="inferred from homology"/>
<dbReference type="AlphaFoldDB" id="A0A2L0EMI4"/>
<name>A0A2L0EMI4_SORCE</name>
<dbReference type="SUPFAM" id="SSF46785">
    <property type="entry name" value="Winged helix' DNA-binding domain"/>
    <property type="match status" value="1"/>
</dbReference>
<evidence type="ECO:0000313" key="7">
    <source>
        <dbReference type="Proteomes" id="UP000238348"/>
    </source>
</evidence>
<dbReference type="InterPro" id="IPR005119">
    <property type="entry name" value="LysR_subst-bd"/>
</dbReference>
<keyword evidence="4" id="KW-0804">Transcription</keyword>
<dbReference type="GO" id="GO:0003700">
    <property type="term" value="F:DNA-binding transcription factor activity"/>
    <property type="evidence" value="ECO:0007669"/>
    <property type="project" value="InterPro"/>
</dbReference>
<evidence type="ECO:0000259" key="5">
    <source>
        <dbReference type="PROSITE" id="PS50931"/>
    </source>
</evidence>
<dbReference type="PANTHER" id="PTHR30579">
    <property type="entry name" value="TRANSCRIPTIONAL REGULATOR"/>
    <property type="match status" value="1"/>
</dbReference>
<dbReference type="OrthoDB" id="5338251at2"/>
<dbReference type="Proteomes" id="UP000238348">
    <property type="component" value="Chromosome"/>
</dbReference>
<dbReference type="SUPFAM" id="SSF53850">
    <property type="entry name" value="Periplasmic binding protein-like II"/>
    <property type="match status" value="1"/>
</dbReference>
<protein>
    <submittedName>
        <fullName evidence="6">LysR family transcriptional regulator</fullName>
    </submittedName>
</protein>
<organism evidence="6 7">
    <name type="scientific">Sorangium cellulosum</name>
    <name type="common">Polyangium cellulosum</name>
    <dbReference type="NCBI Taxonomy" id="56"/>
    <lineage>
        <taxon>Bacteria</taxon>
        <taxon>Pseudomonadati</taxon>
        <taxon>Myxococcota</taxon>
        <taxon>Polyangia</taxon>
        <taxon>Polyangiales</taxon>
        <taxon>Polyangiaceae</taxon>
        <taxon>Sorangium</taxon>
    </lineage>
</organism>
<dbReference type="PANTHER" id="PTHR30579:SF3">
    <property type="entry name" value="TRANSCRIPTIONAL REGULATORY PROTEIN"/>
    <property type="match status" value="1"/>
</dbReference>
<sequence>MPTDGPSWDDLRILLTVHREKSFLAAGKALGLATSTVARRVEALERALGRPLVHRGNTGVQVDAEALGLVGLGENLELGLEALRRDARDATVAGTVRVSVSEGFVRATTRALARLRVKHPALLLELASESRQVDLARREADVGIRIARTGSATLVEKPMGRVHVAPFASRSYVERRLPEARLGRDAASLHDWVGFDRGLERLPQEQWLRAYGATRFVFRSGSSTAIEEAVLAGLGIGLLAEVQASGLDGLVRLETEERPPSAEVYLAFHRDAKKTPRVRVVLRELEAELRRHLG</sequence>
<evidence type="ECO:0000256" key="3">
    <source>
        <dbReference type="ARBA" id="ARBA00023125"/>
    </source>
</evidence>
<dbReference type="EMBL" id="CP012673">
    <property type="protein sequence ID" value="AUX40485.1"/>
    <property type="molecule type" value="Genomic_DNA"/>
</dbReference>
<dbReference type="RefSeq" id="WP_104978282.1">
    <property type="nucleotide sequence ID" value="NZ_CP012673.1"/>
</dbReference>
<feature type="domain" description="HTH lysR-type" evidence="5">
    <location>
        <begin position="6"/>
        <end position="63"/>
    </location>
</feature>
<dbReference type="Pfam" id="PF03466">
    <property type="entry name" value="LysR_substrate"/>
    <property type="match status" value="1"/>
</dbReference>
<dbReference type="InterPro" id="IPR036390">
    <property type="entry name" value="WH_DNA-bd_sf"/>
</dbReference>
<accession>A0A2L0EMI4</accession>
<dbReference type="Pfam" id="PF00126">
    <property type="entry name" value="HTH_1"/>
    <property type="match status" value="1"/>
</dbReference>
<evidence type="ECO:0000256" key="1">
    <source>
        <dbReference type="ARBA" id="ARBA00009437"/>
    </source>
</evidence>
<keyword evidence="3" id="KW-0238">DNA-binding</keyword>